<feature type="transmembrane region" description="Helical" evidence="6">
    <location>
        <begin position="397"/>
        <end position="414"/>
    </location>
</feature>
<sequence>MVTIKRPTFSKPHFTTQPIKAWSSRLRHAFTSKQAFLTYLRTPGSPSSHSWTNEDLEPSPPHMINWHWYNFCIFWFGMGFGGWTLGASVVALGMSWWQSILAVMCSAVISGLMMAFNSRAAATYHIGYPVVARSSFGMYGHYWPVLARGVCAMLWVAVILYQGGAYVSTALTCIVGHSWQNLPNQFSPGVGTTIQRFVGYFLFWCITLPFCSLRPYQLKWLYNFKAWVLPFSMIGLLIFCLIQSGGKLGDVSSSAGATRPHGSALAWIFVSAVNSSMGNWSTFIANMPDFSRYATSPRATMWTHILFVPIPATLGGLIGVIGTSALQHAWGKTIWNQWDLLDAILANSWDGKTRLAVFLLSFAMGLFTLGALVGANLTPFGSDVTALFPRYFNIPRGMFFCCIVGLALNPWKILASANGFLAFLGGYGIFMGPTAAIMIGDYWIVRKGNIDLSQLYTSEPGSKYMYYKGFNLHAVFAYICGMSLPFTGFIGTFGVTVPQGAVKLNKLGWLVSTAVTFVVYITICKLIPLKNIDPNMQWEEMAQEQSIILEGVEDEEKAKEFSKEPAVKELKE</sequence>
<evidence type="ECO:0000256" key="1">
    <source>
        <dbReference type="ARBA" id="ARBA00004141"/>
    </source>
</evidence>
<dbReference type="InterPro" id="IPR001248">
    <property type="entry name" value="Pur-cyt_permease"/>
</dbReference>
<feature type="transmembrane region" description="Helical" evidence="6">
    <location>
        <begin position="472"/>
        <end position="495"/>
    </location>
</feature>
<name>A0A0E9NBK1_SAICN</name>
<reference evidence="7 8" key="1">
    <citation type="journal article" date="2011" name="J. Gen. Appl. Microbiol.">
        <title>Draft genome sequencing of the enigmatic yeast Saitoella complicata.</title>
        <authorList>
            <person name="Nishida H."/>
            <person name="Hamamoto M."/>
            <person name="Sugiyama J."/>
        </authorList>
    </citation>
    <scope>NUCLEOTIDE SEQUENCE [LARGE SCALE GENOMIC DNA]</scope>
    <source>
        <strain evidence="7 8">NRRL Y-17804</strain>
    </source>
</reference>
<dbReference type="OrthoDB" id="2018619at2759"/>
<dbReference type="RefSeq" id="XP_019026462.1">
    <property type="nucleotide sequence ID" value="XM_019169157.1"/>
</dbReference>
<feature type="transmembrane region" description="Helical" evidence="6">
    <location>
        <begin position="420"/>
        <end position="445"/>
    </location>
</feature>
<feature type="transmembrane region" description="Helical" evidence="6">
    <location>
        <begin position="96"/>
        <end position="116"/>
    </location>
</feature>
<evidence type="ECO:0000256" key="3">
    <source>
        <dbReference type="ARBA" id="ARBA00022692"/>
    </source>
</evidence>
<keyword evidence="8" id="KW-1185">Reference proteome</keyword>
<comment type="caution">
    <text evidence="7">The sequence shown here is derived from an EMBL/GenBank/DDBJ whole genome shotgun (WGS) entry which is preliminary data.</text>
</comment>
<dbReference type="GO" id="GO:0015205">
    <property type="term" value="F:nucleobase transmembrane transporter activity"/>
    <property type="evidence" value="ECO:0007669"/>
    <property type="project" value="TreeGrafter"/>
</dbReference>
<dbReference type="PANTHER" id="PTHR30618">
    <property type="entry name" value="NCS1 FAMILY PURINE/PYRIMIDINE TRANSPORTER"/>
    <property type="match status" value="1"/>
</dbReference>
<organism evidence="7 8">
    <name type="scientific">Saitoella complicata (strain BCRC 22490 / CBS 7301 / JCM 7358 / NBRC 10748 / NRRL Y-17804)</name>
    <dbReference type="NCBI Taxonomy" id="698492"/>
    <lineage>
        <taxon>Eukaryota</taxon>
        <taxon>Fungi</taxon>
        <taxon>Dikarya</taxon>
        <taxon>Ascomycota</taxon>
        <taxon>Taphrinomycotina</taxon>
        <taxon>Taphrinomycotina incertae sedis</taxon>
        <taxon>Saitoella</taxon>
    </lineage>
</organism>
<feature type="transmembrane region" description="Helical" evidence="6">
    <location>
        <begin position="306"/>
        <end position="330"/>
    </location>
</feature>
<comment type="subcellular location">
    <subcellularLocation>
        <location evidence="1">Membrane</location>
        <topology evidence="1">Multi-pass membrane protein</topology>
    </subcellularLocation>
</comment>
<evidence type="ECO:0000313" key="7">
    <source>
        <dbReference type="EMBL" id="GAO47183.1"/>
    </source>
</evidence>
<evidence type="ECO:0000313" key="8">
    <source>
        <dbReference type="Proteomes" id="UP000033140"/>
    </source>
</evidence>
<keyword evidence="4 6" id="KW-1133">Transmembrane helix</keyword>
<evidence type="ECO:0008006" key="9">
    <source>
        <dbReference type="Google" id="ProtNLM"/>
    </source>
</evidence>
<evidence type="ECO:0000256" key="6">
    <source>
        <dbReference type="SAM" id="Phobius"/>
    </source>
</evidence>
<dbReference type="Gene3D" id="1.10.4160.10">
    <property type="entry name" value="Hydantoin permease"/>
    <property type="match status" value="1"/>
</dbReference>
<proteinExistence type="inferred from homology"/>
<evidence type="ECO:0000256" key="5">
    <source>
        <dbReference type="ARBA" id="ARBA00023136"/>
    </source>
</evidence>
<gene>
    <name evidence="7" type="ORF">G7K_1393-t1</name>
</gene>
<reference evidence="7 8" key="3">
    <citation type="journal article" date="2015" name="Genome Announc.">
        <title>Draft Genome Sequence of the Archiascomycetous Yeast Saitoella complicata.</title>
        <authorList>
            <person name="Yamauchi K."/>
            <person name="Kondo S."/>
            <person name="Hamamoto M."/>
            <person name="Takahashi Y."/>
            <person name="Ogura Y."/>
            <person name="Hayashi T."/>
            <person name="Nishida H."/>
        </authorList>
    </citation>
    <scope>NUCLEOTIDE SEQUENCE [LARGE SCALE GENOMIC DNA]</scope>
    <source>
        <strain evidence="7 8">NRRL Y-17804</strain>
    </source>
</reference>
<accession>A0A0E9NBK1</accession>
<evidence type="ECO:0000256" key="2">
    <source>
        <dbReference type="ARBA" id="ARBA00008974"/>
    </source>
</evidence>
<dbReference type="OMA" id="SAVMWTH"/>
<dbReference type="EMBL" id="BACD03000007">
    <property type="protein sequence ID" value="GAO47183.1"/>
    <property type="molecule type" value="Genomic_DNA"/>
</dbReference>
<dbReference type="Pfam" id="PF02133">
    <property type="entry name" value="Transp_cyt_pur"/>
    <property type="match status" value="1"/>
</dbReference>
<dbReference type="PANTHER" id="PTHR30618:SF0">
    <property type="entry name" value="PURINE-URACIL PERMEASE NCS1"/>
    <property type="match status" value="1"/>
</dbReference>
<feature type="transmembrane region" description="Helical" evidence="6">
    <location>
        <begin position="68"/>
        <end position="90"/>
    </location>
</feature>
<dbReference type="AlphaFoldDB" id="A0A0E9NBK1"/>
<feature type="transmembrane region" description="Helical" evidence="6">
    <location>
        <begin position="507"/>
        <end position="527"/>
    </location>
</feature>
<feature type="transmembrane region" description="Helical" evidence="6">
    <location>
        <begin position="197"/>
        <end position="214"/>
    </location>
</feature>
<dbReference type="GO" id="GO:0005886">
    <property type="term" value="C:plasma membrane"/>
    <property type="evidence" value="ECO:0007669"/>
    <property type="project" value="TreeGrafter"/>
</dbReference>
<feature type="transmembrane region" description="Helical" evidence="6">
    <location>
        <begin position="142"/>
        <end position="161"/>
    </location>
</feature>
<feature type="transmembrane region" description="Helical" evidence="6">
    <location>
        <begin position="226"/>
        <end position="244"/>
    </location>
</feature>
<reference evidence="7 8" key="2">
    <citation type="journal article" date="2014" name="J. Gen. Appl. Microbiol.">
        <title>The early diverging ascomycetous budding yeast Saitoella complicata has three histone deacetylases belonging to the Clr6, Hos2, and Rpd3 lineages.</title>
        <authorList>
            <person name="Nishida H."/>
            <person name="Matsumoto T."/>
            <person name="Kondo S."/>
            <person name="Hamamoto M."/>
            <person name="Yoshikawa H."/>
        </authorList>
    </citation>
    <scope>NUCLEOTIDE SEQUENCE [LARGE SCALE GENOMIC DNA]</scope>
    <source>
        <strain evidence="7 8">NRRL Y-17804</strain>
    </source>
</reference>
<keyword evidence="5 6" id="KW-0472">Membrane</keyword>
<protein>
    <recommendedName>
        <fullName evidence="9">Allantoin permease</fullName>
    </recommendedName>
</protein>
<keyword evidence="3 6" id="KW-0812">Transmembrane</keyword>
<dbReference type="Proteomes" id="UP000033140">
    <property type="component" value="Unassembled WGS sequence"/>
</dbReference>
<feature type="transmembrane region" description="Helical" evidence="6">
    <location>
        <begin position="355"/>
        <end position="377"/>
    </location>
</feature>
<evidence type="ECO:0000256" key="4">
    <source>
        <dbReference type="ARBA" id="ARBA00022989"/>
    </source>
</evidence>
<feature type="transmembrane region" description="Helical" evidence="6">
    <location>
        <begin position="264"/>
        <end position="285"/>
    </location>
</feature>
<dbReference type="InterPro" id="IPR045225">
    <property type="entry name" value="Uracil/uridine/allantoin_perm"/>
</dbReference>
<comment type="similarity">
    <text evidence="2">Belongs to the purine-cytosine permease (2.A.39) family.</text>
</comment>